<name>A0A923KXD5_9FIRM</name>
<dbReference type="OrthoDB" id="280278at2"/>
<dbReference type="EMBL" id="WJBD01000007">
    <property type="protein sequence ID" value="MBC3888201.1"/>
    <property type="molecule type" value="Genomic_DNA"/>
</dbReference>
<reference evidence="1" key="1">
    <citation type="submission" date="2019-10" db="EMBL/GenBank/DDBJ databases">
        <authorList>
            <person name="Ross D.E."/>
            <person name="Gulliver D."/>
        </authorList>
    </citation>
    <scope>NUCLEOTIDE SEQUENCE</scope>
    <source>
        <strain evidence="1">DER-2019</strain>
    </source>
</reference>
<evidence type="ECO:0000313" key="1">
    <source>
        <dbReference type="EMBL" id="MBC3888201.1"/>
    </source>
</evidence>
<protein>
    <submittedName>
        <fullName evidence="1">Uncharacterized protein</fullName>
    </submittedName>
</protein>
<evidence type="ECO:0000313" key="2">
    <source>
        <dbReference type="Proteomes" id="UP000616595"/>
    </source>
</evidence>
<accession>A0A923KXD5</accession>
<dbReference type="RefSeq" id="WP_148567537.1">
    <property type="nucleotide sequence ID" value="NZ_RXYA01000010.1"/>
</dbReference>
<reference evidence="1" key="2">
    <citation type="submission" date="2020-10" db="EMBL/GenBank/DDBJ databases">
        <title>Comparative genomics of the Acetobacterium genus.</title>
        <authorList>
            <person name="Marshall C."/>
            <person name="May H."/>
            <person name="Norman S."/>
        </authorList>
    </citation>
    <scope>NUCLEOTIDE SEQUENCE</scope>
    <source>
        <strain evidence="1">DER-2019</strain>
    </source>
</reference>
<proteinExistence type="predicted"/>
<gene>
    <name evidence="1" type="ORF">GH810_07755</name>
</gene>
<organism evidence="1 2">
    <name type="scientific">Acetobacterium paludosum</name>
    <dbReference type="NCBI Taxonomy" id="52693"/>
    <lineage>
        <taxon>Bacteria</taxon>
        <taxon>Bacillati</taxon>
        <taxon>Bacillota</taxon>
        <taxon>Clostridia</taxon>
        <taxon>Eubacteriales</taxon>
        <taxon>Eubacteriaceae</taxon>
        <taxon>Acetobacterium</taxon>
    </lineage>
</organism>
<comment type="caution">
    <text evidence="1">The sequence shown here is derived from an EMBL/GenBank/DDBJ whole genome shotgun (WGS) entry which is preliminary data.</text>
</comment>
<dbReference type="Proteomes" id="UP000616595">
    <property type="component" value="Unassembled WGS sequence"/>
</dbReference>
<dbReference type="AlphaFoldDB" id="A0A923KXD5"/>
<sequence length="105" mass="11605">MIEKEKIMELSEADLEEVTGGGYLQFGKIPSPTYIWHRCTNPSCGACAEWPPSYGDMRCSVCNSPTEIIYHCPQCGSILVNHTDGAISCYSCQTVTYNNGTVTHY</sequence>
<keyword evidence="2" id="KW-1185">Reference proteome</keyword>